<evidence type="ECO:0000256" key="3">
    <source>
        <dbReference type="ARBA" id="ARBA00022989"/>
    </source>
</evidence>
<dbReference type="Pfam" id="PF02674">
    <property type="entry name" value="Colicin_V"/>
    <property type="match status" value="1"/>
</dbReference>
<feature type="domain" description="SCP" evidence="6">
    <location>
        <begin position="212"/>
        <end position="314"/>
    </location>
</feature>
<dbReference type="PANTHER" id="PTHR37306">
    <property type="entry name" value="COLICIN V PRODUCTION PROTEIN"/>
    <property type="match status" value="1"/>
</dbReference>
<comment type="subcellular location">
    <subcellularLocation>
        <location evidence="1">Membrane</location>
        <topology evidence="1">Multi-pass membrane protein</topology>
    </subcellularLocation>
</comment>
<evidence type="ECO:0000256" key="4">
    <source>
        <dbReference type="ARBA" id="ARBA00023136"/>
    </source>
</evidence>
<keyword evidence="2 5" id="KW-0812">Transmembrane</keyword>
<protein>
    <recommendedName>
        <fullName evidence="6">SCP domain-containing protein</fullName>
    </recommendedName>
</protein>
<gene>
    <name evidence="7" type="ORF">MNBD_ACTINO01-1798</name>
</gene>
<dbReference type="Gene3D" id="3.40.33.10">
    <property type="entry name" value="CAP"/>
    <property type="match status" value="1"/>
</dbReference>
<evidence type="ECO:0000256" key="2">
    <source>
        <dbReference type="ARBA" id="ARBA00022692"/>
    </source>
</evidence>
<name>A0A3B0TPK4_9ZZZZ</name>
<evidence type="ECO:0000259" key="6">
    <source>
        <dbReference type="Pfam" id="PF00188"/>
    </source>
</evidence>
<sequence>MQVYDWVVLVLAAVLIVRGWRRGLVREVVELGVLVVGTLLVFRFSPVVGGIVTGMANVSYEVGRIIGGVVMFLALVVGGALIARVIATALKVVPGATTLNRMGGAVVGAAYALVIVVLATTLVSAVPLSDNARESVDSSIESSAVGAWIVSPGGIVQGSVASISGERIFSSVIAVRNAVGDRLAAGTLPIPFPGVTDDPLMPSQVAAQAVFDDVNRHRIAAGVDPLAWSPDLAIVAVARANQVYRSGLLSLDGGLPEALAAQGIPGTIHGEMVAMAATPQGITEALSSAAAYEVLITDPAFRLSGVGVVEGPYGLIAVQVVSG</sequence>
<reference evidence="7" key="1">
    <citation type="submission" date="2018-06" db="EMBL/GenBank/DDBJ databases">
        <authorList>
            <person name="Zhirakovskaya E."/>
        </authorList>
    </citation>
    <scope>NUCLEOTIDE SEQUENCE</scope>
</reference>
<proteinExistence type="predicted"/>
<evidence type="ECO:0000313" key="7">
    <source>
        <dbReference type="EMBL" id="VAW09006.1"/>
    </source>
</evidence>
<evidence type="ECO:0000256" key="5">
    <source>
        <dbReference type="SAM" id="Phobius"/>
    </source>
</evidence>
<dbReference type="GO" id="GO:0016020">
    <property type="term" value="C:membrane"/>
    <property type="evidence" value="ECO:0007669"/>
    <property type="project" value="UniProtKB-SubCell"/>
</dbReference>
<dbReference type="GO" id="GO:0009403">
    <property type="term" value="P:toxin biosynthetic process"/>
    <property type="evidence" value="ECO:0007669"/>
    <property type="project" value="InterPro"/>
</dbReference>
<feature type="transmembrane region" description="Helical" evidence="5">
    <location>
        <begin position="65"/>
        <end position="86"/>
    </location>
</feature>
<keyword evidence="3 5" id="KW-1133">Transmembrane helix</keyword>
<keyword evidence="4 5" id="KW-0472">Membrane</keyword>
<evidence type="ECO:0000256" key="1">
    <source>
        <dbReference type="ARBA" id="ARBA00004141"/>
    </source>
</evidence>
<feature type="transmembrane region" description="Helical" evidence="5">
    <location>
        <begin position="31"/>
        <end position="53"/>
    </location>
</feature>
<dbReference type="Pfam" id="PF00188">
    <property type="entry name" value="CAP"/>
    <property type="match status" value="1"/>
</dbReference>
<accession>A0A3B0TPK4</accession>
<dbReference type="PANTHER" id="PTHR37306:SF1">
    <property type="entry name" value="COLICIN V PRODUCTION PROTEIN"/>
    <property type="match status" value="1"/>
</dbReference>
<dbReference type="InterPro" id="IPR003825">
    <property type="entry name" value="Colicin-V_CvpA"/>
</dbReference>
<dbReference type="EMBL" id="UOEI01000665">
    <property type="protein sequence ID" value="VAW09006.1"/>
    <property type="molecule type" value="Genomic_DNA"/>
</dbReference>
<dbReference type="SUPFAM" id="SSF55797">
    <property type="entry name" value="PR-1-like"/>
    <property type="match status" value="1"/>
</dbReference>
<organism evidence="7">
    <name type="scientific">hydrothermal vent metagenome</name>
    <dbReference type="NCBI Taxonomy" id="652676"/>
    <lineage>
        <taxon>unclassified sequences</taxon>
        <taxon>metagenomes</taxon>
        <taxon>ecological metagenomes</taxon>
    </lineage>
</organism>
<dbReference type="InterPro" id="IPR035940">
    <property type="entry name" value="CAP_sf"/>
</dbReference>
<feature type="transmembrane region" description="Helical" evidence="5">
    <location>
        <begin position="106"/>
        <end position="128"/>
    </location>
</feature>
<dbReference type="AlphaFoldDB" id="A0A3B0TPK4"/>
<dbReference type="CDD" id="cd05379">
    <property type="entry name" value="CAP_bacterial"/>
    <property type="match status" value="1"/>
</dbReference>
<dbReference type="InterPro" id="IPR014044">
    <property type="entry name" value="CAP_dom"/>
</dbReference>